<dbReference type="EMBL" id="GBXM01020355">
    <property type="protein sequence ID" value="JAH88222.1"/>
    <property type="molecule type" value="Transcribed_RNA"/>
</dbReference>
<reference evidence="1" key="1">
    <citation type="submission" date="2014-11" db="EMBL/GenBank/DDBJ databases">
        <authorList>
            <person name="Amaro Gonzalez C."/>
        </authorList>
    </citation>
    <scope>NUCLEOTIDE SEQUENCE</scope>
</reference>
<protein>
    <submittedName>
        <fullName evidence="1">Uncharacterized protein</fullName>
    </submittedName>
</protein>
<proteinExistence type="predicted"/>
<evidence type="ECO:0000313" key="1">
    <source>
        <dbReference type="EMBL" id="JAH88222.1"/>
    </source>
</evidence>
<name>A0A0E9WD08_ANGAN</name>
<dbReference type="AlphaFoldDB" id="A0A0E9WD08"/>
<reference evidence="1" key="2">
    <citation type="journal article" date="2015" name="Fish Shellfish Immunol.">
        <title>Early steps in the European eel (Anguilla anguilla)-Vibrio vulnificus interaction in the gills: Role of the RtxA13 toxin.</title>
        <authorList>
            <person name="Callol A."/>
            <person name="Pajuelo D."/>
            <person name="Ebbesson L."/>
            <person name="Teles M."/>
            <person name="MacKenzie S."/>
            <person name="Amaro C."/>
        </authorList>
    </citation>
    <scope>NUCLEOTIDE SEQUENCE</scope>
</reference>
<sequence>MQVLIFTKTHNYRPTTSCPYSFPVIFLKYNSTICSHLHCQSVFQKRLFFG</sequence>
<accession>A0A0E9WD08</accession>
<organism evidence="1">
    <name type="scientific">Anguilla anguilla</name>
    <name type="common">European freshwater eel</name>
    <name type="synonym">Muraena anguilla</name>
    <dbReference type="NCBI Taxonomy" id="7936"/>
    <lineage>
        <taxon>Eukaryota</taxon>
        <taxon>Metazoa</taxon>
        <taxon>Chordata</taxon>
        <taxon>Craniata</taxon>
        <taxon>Vertebrata</taxon>
        <taxon>Euteleostomi</taxon>
        <taxon>Actinopterygii</taxon>
        <taxon>Neopterygii</taxon>
        <taxon>Teleostei</taxon>
        <taxon>Anguilliformes</taxon>
        <taxon>Anguillidae</taxon>
        <taxon>Anguilla</taxon>
    </lineage>
</organism>